<accession>A0A831UCT3</accession>
<feature type="binding site" evidence="13">
    <location>
        <position position="258"/>
    </location>
    <ligand>
        <name>pyridoxal 5'-phosphate</name>
        <dbReference type="ChEBI" id="CHEBI:597326"/>
    </ligand>
</feature>
<dbReference type="CDD" id="cd00610">
    <property type="entry name" value="OAT_like"/>
    <property type="match status" value="1"/>
</dbReference>
<feature type="modified residue" description="N6-(pyridoxal phosphate)lysine" evidence="13">
    <location>
        <position position="287"/>
    </location>
</feature>
<comment type="cofactor">
    <cofactor evidence="1 13">
        <name>pyridoxal 5'-phosphate</name>
        <dbReference type="ChEBI" id="CHEBI:597326"/>
    </cofactor>
</comment>
<dbReference type="InterPro" id="IPR005814">
    <property type="entry name" value="Aminotrans_3"/>
</dbReference>
<evidence type="ECO:0000256" key="10">
    <source>
        <dbReference type="ARBA" id="ARBA00022898"/>
    </source>
</evidence>
<reference evidence="14" key="1">
    <citation type="journal article" date="2020" name="mSystems">
        <title>Genome- and Community-Level Interaction Insights into Carbon Utilization and Element Cycling Functions of Hydrothermarchaeota in Hydrothermal Sediment.</title>
        <authorList>
            <person name="Zhou Z."/>
            <person name="Liu Y."/>
            <person name="Xu W."/>
            <person name="Pan J."/>
            <person name="Luo Z.H."/>
            <person name="Li M."/>
        </authorList>
    </citation>
    <scope>NUCLEOTIDE SEQUENCE [LARGE SCALE GENOMIC DNA]</scope>
    <source>
        <strain evidence="14">SpSt-349</strain>
    </source>
</reference>
<dbReference type="NCBIfam" id="TIGR00508">
    <property type="entry name" value="bioA"/>
    <property type="match status" value="1"/>
</dbReference>
<dbReference type="GO" id="GO:0005737">
    <property type="term" value="C:cytoplasm"/>
    <property type="evidence" value="ECO:0007669"/>
    <property type="project" value="UniProtKB-SubCell"/>
</dbReference>
<comment type="subunit">
    <text evidence="4 13">Homodimer.</text>
</comment>
<evidence type="ECO:0000256" key="11">
    <source>
        <dbReference type="ARBA" id="ARBA00048449"/>
    </source>
</evidence>
<proteinExistence type="inferred from homology"/>
<dbReference type="EC" id="2.6.1.62" evidence="13"/>
<comment type="function">
    <text evidence="13">Catalyzes the transfer of the alpha-amino group from S-adenosyl-L-methionine (SAM) to 7-keto-8-aminopelargonic acid (KAPA) to form 7,8-diaminopelargonic acid (DAPA). It is the only aminotransferase known to utilize SAM as an amino donor.</text>
</comment>
<evidence type="ECO:0000256" key="2">
    <source>
        <dbReference type="ARBA" id="ARBA00004496"/>
    </source>
</evidence>
<comment type="subcellular location">
    <subcellularLocation>
        <location evidence="2 13">Cytoplasm</location>
    </subcellularLocation>
</comment>
<comment type="pathway">
    <text evidence="3 13">Cofactor biosynthesis; biotin biosynthesis; 7,8-diaminononanoate from 8-amino-7-oxononanoate (SAM route): step 1/1.</text>
</comment>
<keyword evidence="8 13" id="KW-0949">S-adenosyl-L-methionine</keyword>
<evidence type="ECO:0000256" key="3">
    <source>
        <dbReference type="ARBA" id="ARBA00005063"/>
    </source>
</evidence>
<evidence type="ECO:0000256" key="4">
    <source>
        <dbReference type="ARBA" id="ARBA00011738"/>
    </source>
</evidence>
<dbReference type="InterPro" id="IPR015424">
    <property type="entry name" value="PyrdxlP-dep_Trfase"/>
</dbReference>
<keyword evidence="9 13" id="KW-0093">Biotin biosynthesis</keyword>
<evidence type="ECO:0000256" key="9">
    <source>
        <dbReference type="ARBA" id="ARBA00022756"/>
    </source>
</evidence>
<dbReference type="InterPro" id="IPR049704">
    <property type="entry name" value="Aminotrans_3_PPA_site"/>
</dbReference>
<evidence type="ECO:0000256" key="7">
    <source>
        <dbReference type="ARBA" id="ARBA00022679"/>
    </source>
</evidence>
<evidence type="ECO:0000256" key="8">
    <source>
        <dbReference type="ARBA" id="ARBA00022691"/>
    </source>
</evidence>
<protein>
    <recommendedName>
        <fullName evidence="13">Adenosylmethionine-8-amino-7-oxononanoate aminotransferase</fullName>
        <ecNumber evidence="13">2.6.1.62</ecNumber>
    </recommendedName>
    <alternativeName>
        <fullName evidence="13">7,8-diamino-pelargonic acid aminotransferase</fullName>
        <shortName evidence="13">DAPA AT</shortName>
        <shortName evidence="13">DAPA aminotransferase</shortName>
    </alternativeName>
    <alternativeName>
        <fullName evidence="13">7,8-diaminononanoate synthase</fullName>
        <shortName evidence="13">DANS</shortName>
    </alternativeName>
    <alternativeName>
        <fullName evidence="13">Diaminopelargonic acid synthase</fullName>
    </alternativeName>
</protein>
<dbReference type="AlphaFoldDB" id="A0A831UCT3"/>
<comment type="catalytic activity">
    <reaction evidence="11 13">
        <text>(8S)-8-amino-7-oxononanoate + S-adenosyl-L-methionine = S-adenosyl-4-methylsulfanyl-2-oxobutanoate + (7R,8S)-7,8-diammoniononanoate</text>
        <dbReference type="Rhea" id="RHEA:16861"/>
        <dbReference type="ChEBI" id="CHEBI:16490"/>
        <dbReference type="ChEBI" id="CHEBI:59789"/>
        <dbReference type="ChEBI" id="CHEBI:149468"/>
        <dbReference type="ChEBI" id="CHEBI:149469"/>
        <dbReference type="EC" id="2.6.1.62"/>
    </reaction>
</comment>
<dbReference type="PANTHER" id="PTHR42684">
    <property type="entry name" value="ADENOSYLMETHIONINE-8-AMINO-7-OXONONANOATE AMINOTRANSFERASE"/>
    <property type="match status" value="1"/>
</dbReference>
<feature type="binding site" evidence="13">
    <location>
        <begin position="118"/>
        <end position="119"/>
    </location>
    <ligand>
        <name>pyridoxal 5'-phosphate</name>
        <dbReference type="ChEBI" id="CHEBI:597326"/>
    </ligand>
</feature>
<sequence>MQSTDTTTLREYDRTHVWHPFTQMKEWEESDPVVIVKGEGSWLVDSEGNRYLDGVAAIWTNVHGHCKREINEAIKAQVDTLEHSTLLGLANDKAALLARRLAEIAPPGLCKVFYSDNGSTAVEIGVKMAFQYWRHRGKPEKTKFISFKNAYHGDTIGAVSVGGIDLFHGVFRPLLFPTIQAPAPYCYRCEFGEPDSARCGRRCLEELERIMAAHHHEVAGLVIEPLVQGAGGMIVQPDGFVRQVRELCDRHDILMIADEVAVGFGRTGAMFACEREGITPDIMALSKGITAGYLPLAATMTTRKIYDAFLGEYREMKTFFHGHTFTGNPIACAAALASLDLFENERLMESLPSKIDYLNSRLQALVKISTVGDVRQCGMIAGIELVQDRETRTPFPWEERIGIQVCLEARKRGIFLRPLGNVIVVFPPLSITLDELAFLMDGIEASIRSVTASLA</sequence>
<comment type="caution">
    <text evidence="13">Lacks conserved residue(s) required for the propagation of feature annotation.</text>
</comment>
<organism evidence="14">
    <name type="scientific">Geobacter metallireducens</name>
    <dbReference type="NCBI Taxonomy" id="28232"/>
    <lineage>
        <taxon>Bacteria</taxon>
        <taxon>Pseudomonadati</taxon>
        <taxon>Thermodesulfobacteriota</taxon>
        <taxon>Desulfuromonadia</taxon>
        <taxon>Geobacterales</taxon>
        <taxon>Geobacteraceae</taxon>
        <taxon>Geobacter</taxon>
    </lineage>
</organism>
<name>A0A831UCT3_GEOME</name>
<comment type="caution">
    <text evidence="14">The sequence shown here is derived from an EMBL/GenBank/DDBJ whole genome shotgun (WGS) entry which is preliminary data.</text>
</comment>
<keyword evidence="6 13" id="KW-0032">Aminotransferase</keyword>
<evidence type="ECO:0000256" key="6">
    <source>
        <dbReference type="ARBA" id="ARBA00022576"/>
    </source>
</evidence>
<evidence type="ECO:0000256" key="12">
    <source>
        <dbReference type="ARBA" id="ARBA00060970"/>
    </source>
</evidence>
<dbReference type="InterPro" id="IPR015421">
    <property type="entry name" value="PyrdxlP-dep_Trfase_major"/>
</dbReference>
<dbReference type="Gene3D" id="3.40.640.10">
    <property type="entry name" value="Type I PLP-dependent aspartate aminotransferase-like (Major domain)"/>
    <property type="match status" value="1"/>
</dbReference>
<dbReference type="PROSITE" id="PS00600">
    <property type="entry name" value="AA_TRANSFER_CLASS_3"/>
    <property type="match status" value="1"/>
</dbReference>
<dbReference type="InterPro" id="IPR005815">
    <property type="entry name" value="BioA"/>
</dbReference>
<dbReference type="GO" id="GO:0030170">
    <property type="term" value="F:pyridoxal phosphate binding"/>
    <property type="evidence" value="ECO:0007669"/>
    <property type="project" value="UniProtKB-UniRule"/>
</dbReference>
<evidence type="ECO:0000256" key="5">
    <source>
        <dbReference type="ARBA" id="ARBA00022490"/>
    </source>
</evidence>
<keyword evidence="5 13" id="KW-0963">Cytoplasm</keyword>
<dbReference type="Pfam" id="PF00202">
    <property type="entry name" value="Aminotran_3"/>
    <property type="match status" value="1"/>
</dbReference>
<keyword evidence="10 13" id="KW-0663">Pyridoxal phosphate</keyword>
<evidence type="ECO:0000313" key="14">
    <source>
        <dbReference type="EMBL" id="HEN42345.1"/>
    </source>
</evidence>
<feature type="binding site" evidence="13">
    <location>
        <position position="287"/>
    </location>
    <ligand>
        <name>substrate</name>
    </ligand>
</feature>
<comment type="similarity">
    <text evidence="12 13">Belongs to the class-III pyridoxal-phosphate-dependent aminotransferase family. BioA subfamily.</text>
</comment>
<dbReference type="HAMAP" id="MF_00834">
    <property type="entry name" value="BioA"/>
    <property type="match status" value="1"/>
</dbReference>
<keyword evidence="7 13" id="KW-0808">Transferase</keyword>
<gene>
    <name evidence="13 14" type="primary">bioA</name>
    <name evidence="14" type="ORF">ENQ87_08215</name>
</gene>
<feature type="binding site" evidence="13">
    <location>
        <position position="151"/>
    </location>
    <ligand>
        <name>substrate</name>
    </ligand>
</feature>
<dbReference type="UniPathway" id="UPA00078">
    <property type="reaction ID" value="UER00160"/>
</dbReference>
<dbReference type="InterPro" id="IPR015422">
    <property type="entry name" value="PyrdxlP-dep_Trfase_small"/>
</dbReference>
<dbReference type="GO" id="GO:0004015">
    <property type="term" value="F:adenosylmethionine-8-amino-7-oxononanoate transaminase activity"/>
    <property type="evidence" value="ECO:0007669"/>
    <property type="project" value="UniProtKB-UniRule"/>
</dbReference>
<dbReference type="Gene3D" id="3.90.1150.10">
    <property type="entry name" value="Aspartate Aminotransferase, domain 1"/>
    <property type="match status" value="1"/>
</dbReference>
<feature type="site" description="Participates in the substrate recognition with KAPA and in a stacking interaction with the adenine ring of SAM" evidence="13">
    <location>
        <position position="21"/>
    </location>
</feature>
<dbReference type="PANTHER" id="PTHR42684:SF17">
    <property type="entry name" value="ADENOSYLMETHIONINE-8-AMINO-7-OXONONANOATE AMINOTRANSFERASE"/>
    <property type="match status" value="1"/>
</dbReference>
<evidence type="ECO:0000256" key="13">
    <source>
        <dbReference type="HAMAP-Rule" id="MF_00834"/>
    </source>
</evidence>
<feature type="binding site" evidence="13">
    <location>
        <position position="417"/>
    </location>
    <ligand>
        <name>substrate</name>
    </ligand>
</feature>
<dbReference type="SUPFAM" id="SSF53383">
    <property type="entry name" value="PLP-dependent transferases"/>
    <property type="match status" value="1"/>
</dbReference>
<dbReference type="GO" id="GO:0009102">
    <property type="term" value="P:biotin biosynthetic process"/>
    <property type="evidence" value="ECO:0007669"/>
    <property type="project" value="UniProtKB-UniRule"/>
</dbReference>
<evidence type="ECO:0000256" key="1">
    <source>
        <dbReference type="ARBA" id="ARBA00001933"/>
    </source>
</evidence>
<feature type="binding site" evidence="13">
    <location>
        <begin position="323"/>
        <end position="324"/>
    </location>
    <ligand>
        <name>pyridoxal 5'-phosphate</name>
        <dbReference type="ChEBI" id="CHEBI:597326"/>
    </ligand>
</feature>
<dbReference type="FunFam" id="3.40.640.10:FF:000078">
    <property type="entry name" value="Adenosylmethionine-8-amino-7-oxononanoate aminotransferase"/>
    <property type="match status" value="1"/>
</dbReference>
<feature type="binding site" evidence="13">
    <location>
        <position position="322"/>
    </location>
    <ligand>
        <name>substrate</name>
    </ligand>
</feature>
<dbReference type="EMBL" id="DSOV01000038">
    <property type="protein sequence ID" value="HEN42345.1"/>
    <property type="molecule type" value="Genomic_DNA"/>
</dbReference>